<name>A0A7W7FVP5_9PSEU</name>
<dbReference type="InterPro" id="IPR000073">
    <property type="entry name" value="AB_hydrolase_1"/>
</dbReference>
<dbReference type="RefSeq" id="WP_185005026.1">
    <property type="nucleotide sequence ID" value="NZ_BAAAUI010000025.1"/>
</dbReference>
<dbReference type="EMBL" id="JACHMH010000001">
    <property type="protein sequence ID" value="MBB4679265.1"/>
    <property type="molecule type" value="Genomic_DNA"/>
</dbReference>
<gene>
    <name evidence="2" type="ORF">HNR67_005383</name>
</gene>
<dbReference type="InterPro" id="IPR029058">
    <property type="entry name" value="AB_hydrolase_fold"/>
</dbReference>
<reference evidence="2 3" key="1">
    <citation type="submission" date="2020-08" db="EMBL/GenBank/DDBJ databases">
        <title>Sequencing the genomes of 1000 actinobacteria strains.</title>
        <authorList>
            <person name="Klenk H.-P."/>
        </authorList>
    </citation>
    <scope>NUCLEOTIDE SEQUENCE [LARGE SCALE GENOMIC DNA]</scope>
    <source>
        <strain evidence="2 3">DSM 44230</strain>
    </source>
</reference>
<accession>A0A7W7FVP5</accession>
<dbReference type="PANTHER" id="PTHR43194">
    <property type="entry name" value="HYDROLASE ALPHA/BETA FOLD FAMILY"/>
    <property type="match status" value="1"/>
</dbReference>
<dbReference type="GO" id="GO:0003824">
    <property type="term" value="F:catalytic activity"/>
    <property type="evidence" value="ECO:0007669"/>
    <property type="project" value="UniProtKB-ARBA"/>
</dbReference>
<evidence type="ECO:0000259" key="1">
    <source>
        <dbReference type="Pfam" id="PF12697"/>
    </source>
</evidence>
<protein>
    <submittedName>
        <fullName evidence="2">Pimeloyl-ACP methyl ester carboxylesterase</fullName>
    </submittedName>
</protein>
<dbReference type="SUPFAM" id="SSF53474">
    <property type="entry name" value="alpha/beta-Hydrolases"/>
    <property type="match status" value="1"/>
</dbReference>
<dbReference type="Pfam" id="PF12697">
    <property type="entry name" value="Abhydrolase_6"/>
    <property type="match status" value="1"/>
</dbReference>
<evidence type="ECO:0000313" key="2">
    <source>
        <dbReference type="EMBL" id="MBB4679265.1"/>
    </source>
</evidence>
<organism evidence="2 3">
    <name type="scientific">Crossiella cryophila</name>
    <dbReference type="NCBI Taxonomy" id="43355"/>
    <lineage>
        <taxon>Bacteria</taxon>
        <taxon>Bacillati</taxon>
        <taxon>Actinomycetota</taxon>
        <taxon>Actinomycetes</taxon>
        <taxon>Pseudonocardiales</taxon>
        <taxon>Pseudonocardiaceae</taxon>
        <taxon>Crossiella</taxon>
    </lineage>
</organism>
<evidence type="ECO:0000313" key="3">
    <source>
        <dbReference type="Proteomes" id="UP000533598"/>
    </source>
</evidence>
<proteinExistence type="predicted"/>
<sequence>MPNTVTVNGVPTWYEVRGDGEPLVLLHGGMTDARCFAGNLDGLAEHFRVHLPERRGHGHTPDVGGPISHDLMAEDMIAFIDTVIGAPVHLAGYSDGAVVALLLAHRRPDLVRKLVLVSGVHEHTGWLFTPEPGGEIPEVITRAYAEVAPHPPEHLQVVAGKLAESASQETLLGTAELAGISARTLVVAADDDIISLEHTLALYRGIPAAELAVVPGTSHALLEEKPLLCREIVGEFLRNDAVSTWIPIRRAS</sequence>
<dbReference type="Proteomes" id="UP000533598">
    <property type="component" value="Unassembled WGS sequence"/>
</dbReference>
<dbReference type="AlphaFoldDB" id="A0A7W7FVP5"/>
<keyword evidence="3" id="KW-1185">Reference proteome</keyword>
<feature type="domain" description="AB hydrolase-1" evidence="1">
    <location>
        <begin position="23"/>
        <end position="226"/>
    </location>
</feature>
<comment type="caution">
    <text evidence="2">The sequence shown here is derived from an EMBL/GenBank/DDBJ whole genome shotgun (WGS) entry which is preliminary data.</text>
</comment>
<dbReference type="Gene3D" id="3.40.50.1820">
    <property type="entry name" value="alpha/beta hydrolase"/>
    <property type="match status" value="1"/>
</dbReference>
<dbReference type="PANTHER" id="PTHR43194:SF2">
    <property type="entry name" value="PEROXISOMAL MEMBRANE PROTEIN LPX1"/>
    <property type="match status" value="1"/>
</dbReference>
<dbReference type="InterPro" id="IPR050228">
    <property type="entry name" value="Carboxylesterase_BioH"/>
</dbReference>